<evidence type="ECO:0000313" key="2">
    <source>
        <dbReference type="Proteomes" id="UP000799770"/>
    </source>
</evidence>
<organism evidence="1 2">
    <name type="scientific">Lophiotrema nucula</name>
    <dbReference type="NCBI Taxonomy" id="690887"/>
    <lineage>
        <taxon>Eukaryota</taxon>
        <taxon>Fungi</taxon>
        <taxon>Dikarya</taxon>
        <taxon>Ascomycota</taxon>
        <taxon>Pezizomycotina</taxon>
        <taxon>Dothideomycetes</taxon>
        <taxon>Pleosporomycetidae</taxon>
        <taxon>Pleosporales</taxon>
        <taxon>Lophiotremataceae</taxon>
        <taxon>Lophiotrema</taxon>
    </lineage>
</organism>
<dbReference type="EMBL" id="ML977328">
    <property type="protein sequence ID" value="KAF2113196.1"/>
    <property type="molecule type" value="Genomic_DNA"/>
</dbReference>
<keyword evidence="2" id="KW-1185">Reference proteome</keyword>
<protein>
    <submittedName>
        <fullName evidence="1">Uncharacterized protein</fullName>
    </submittedName>
</protein>
<dbReference type="Proteomes" id="UP000799770">
    <property type="component" value="Unassembled WGS sequence"/>
</dbReference>
<evidence type="ECO:0000313" key="1">
    <source>
        <dbReference type="EMBL" id="KAF2113196.1"/>
    </source>
</evidence>
<dbReference type="AlphaFoldDB" id="A0A6A5Z2A3"/>
<proteinExistence type="predicted"/>
<accession>A0A6A5Z2A3</accession>
<name>A0A6A5Z2A3_9PLEO</name>
<sequence>MNSTYLLSTRVDVEVNACEVCNTLLSHHPPRWYAVNRQPTIEDGIGMKGWFEVLPKDLRHRSTNITACVSTSAGTIPGETPSSSVTCIALPSPTGVVRRQPAKNQQGRYGHDEVVSLWAVSHRHLTVGVRECIVVADHVNAGAGTISKEIPSSRVVPIPLNRTIIDLGSPAVPVALGFTHKILDLNLSHSTLTLPPSPRRRRPWCLGRRTHTRLWREPRTVGLTVSHVSDGFREMGKKRRAGGSVVDSDRVNFRMTVLLDWHRGGEAYAYH</sequence>
<reference evidence="1" key="1">
    <citation type="journal article" date="2020" name="Stud. Mycol.">
        <title>101 Dothideomycetes genomes: a test case for predicting lifestyles and emergence of pathogens.</title>
        <authorList>
            <person name="Haridas S."/>
            <person name="Albert R."/>
            <person name="Binder M."/>
            <person name="Bloem J."/>
            <person name="Labutti K."/>
            <person name="Salamov A."/>
            <person name="Andreopoulos B."/>
            <person name="Baker S."/>
            <person name="Barry K."/>
            <person name="Bills G."/>
            <person name="Bluhm B."/>
            <person name="Cannon C."/>
            <person name="Castanera R."/>
            <person name="Culley D."/>
            <person name="Daum C."/>
            <person name="Ezra D."/>
            <person name="Gonzalez J."/>
            <person name="Henrissat B."/>
            <person name="Kuo A."/>
            <person name="Liang C."/>
            <person name="Lipzen A."/>
            <person name="Lutzoni F."/>
            <person name="Magnuson J."/>
            <person name="Mondo S."/>
            <person name="Nolan M."/>
            <person name="Ohm R."/>
            <person name="Pangilinan J."/>
            <person name="Park H.-J."/>
            <person name="Ramirez L."/>
            <person name="Alfaro M."/>
            <person name="Sun H."/>
            <person name="Tritt A."/>
            <person name="Yoshinaga Y."/>
            <person name="Zwiers L.-H."/>
            <person name="Turgeon B."/>
            <person name="Goodwin S."/>
            <person name="Spatafora J."/>
            <person name="Crous P."/>
            <person name="Grigoriev I."/>
        </authorList>
    </citation>
    <scope>NUCLEOTIDE SEQUENCE</scope>
    <source>
        <strain evidence="1">CBS 627.86</strain>
    </source>
</reference>
<gene>
    <name evidence="1" type="ORF">BDV96DRAFT_601390</name>
</gene>